<comment type="caution">
    <text evidence="3">The sequence shown here is derived from an EMBL/GenBank/DDBJ whole genome shotgun (WGS) entry which is preliminary data.</text>
</comment>
<evidence type="ECO:0000313" key="4">
    <source>
        <dbReference type="Proteomes" id="UP000673691"/>
    </source>
</evidence>
<feature type="non-terminal residue" evidence="3">
    <location>
        <position position="1"/>
    </location>
</feature>
<proteinExistence type="predicted"/>
<feature type="domain" description="C5orf34-like C-terminal" evidence="2">
    <location>
        <begin position="48"/>
        <end position="126"/>
    </location>
</feature>
<evidence type="ECO:0000313" key="3">
    <source>
        <dbReference type="EMBL" id="KAG5455728.1"/>
    </source>
</evidence>
<reference evidence="3 4" key="1">
    <citation type="journal article" name="Sci. Rep.">
        <title>Genome-scale phylogenetic analyses confirm Olpidium as the closest living zoosporic fungus to the non-flagellated, terrestrial fungi.</title>
        <authorList>
            <person name="Chang Y."/>
            <person name="Rochon D."/>
            <person name="Sekimoto S."/>
            <person name="Wang Y."/>
            <person name="Chovatia M."/>
            <person name="Sandor L."/>
            <person name="Salamov A."/>
            <person name="Grigoriev I.V."/>
            <person name="Stajich J.E."/>
            <person name="Spatafora J.W."/>
        </authorList>
    </citation>
    <scope>NUCLEOTIDE SEQUENCE [LARGE SCALE GENOMIC DNA]</scope>
    <source>
        <strain evidence="3">S191</strain>
    </source>
</reference>
<feature type="region of interest" description="Disordered" evidence="1">
    <location>
        <begin position="186"/>
        <end position="208"/>
    </location>
</feature>
<organism evidence="3 4">
    <name type="scientific">Olpidium bornovanus</name>
    <dbReference type="NCBI Taxonomy" id="278681"/>
    <lineage>
        <taxon>Eukaryota</taxon>
        <taxon>Fungi</taxon>
        <taxon>Fungi incertae sedis</taxon>
        <taxon>Olpidiomycota</taxon>
        <taxon>Olpidiomycotina</taxon>
        <taxon>Olpidiomycetes</taxon>
        <taxon>Olpidiales</taxon>
        <taxon>Olpidiaceae</taxon>
        <taxon>Olpidium</taxon>
    </lineage>
</organism>
<name>A0A8H7ZLC6_9FUNG</name>
<dbReference type="AlphaFoldDB" id="A0A8H7ZLC6"/>
<feature type="compositionally biased region" description="Gly residues" evidence="1">
    <location>
        <begin position="192"/>
        <end position="208"/>
    </location>
</feature>
<protein>
    <recommendedName>
        <fullName evidence="2">C5orf34-like C-terminal domain-containing protein</fullName>
    </recommendedName>
</protein>
<sequence>LPIGDLLGELSALRVNASRCETRAAAVGRTRGPLAAPPPFLAEIRALTHVPIVGDFSAYRDGRLRVVFEDCCVLDLFPAFDRNPPGPLSAGGPAGDWRWRLVHRDGTVAVTRFENPVGMERCVKLVALFLFPRLGPVSGSDAPPPPSLRLFLCGFPPSSRMPPLPTLPVHHEVFLGQIRRLRPRVPQVGEFDPGGQGRGRSRGLGLGGEAGEAEVAQPIFSFCCPVNKKTRAAYGAVSLSSYRNTSIHWGVGQKGF</sequence>
<dbReference type="Pfam" id="PF15016">
    <property type="entry name" value="C5orf34_C"/>
    <property type="match status" value="1"/>
</dbReference>
<evidence type="ECO:0000256" key="1">
    <source>
        <dbReference type="SAM" id="MobiDB-lite"/>
    </source>
</evidence>
<accession>A0A8H7ZLC6</accession>
<dbReference type="InterPro" id="IPR027865">
    <property type="entry name" value="C5orf34-like_C"/>
</dbReference>
<gene>
    <name evidence="3" type="ORF">BJ554DRAFT_4754</name>
</gene>
<dbReference type="Proteomes" id="UP000673691">
    <property type="component" value="Unassembled WGS sequence"/>
</dbReference>
<keyword evidence="4" id="KW-1185">Reference proteome</keyword>
<dbReference type="EMBL" id="JAEFCI010012890">
    <property type="protein sequence ID" value="KAG5455728.1"/>
    <property type="molecule type" value="Genomic_DNA"/>
</dbReference>
<evidence type="ECO:0000259" key="2">
    <source>
        <dbReference type="Pfam" id="PF15016"/>
    </source>
</evidence>